<dbReference type="EMBL" id="LOBU02000015">
    <property type="protein sequence ID" value="OKA06058.1"/>
    <property type="molecule type" value="Genomic_DNA"/>
</dbReference>
<evidence type="ECO:0000313" key="7">
    <source>
        <dbReference type="Proteomes" id="UP000186883"/>
    </source>
</evidence>
<dbReference type="GO" id="GO:0016020">
    <property type="term" value="C:membrane"/>
    <property type="evidence" value="ECO:0007669"/>
    <property type="project" value="UniProtKB-SubCell"/>
</dbReference>
<sequence>MKRRWAGLAVLLALAGCTTTVSGAARPEPESPPANLALVNPAQTASVLGAVKTAIEAVFSYDSTALPAHEKATNEHLAPAAREEVAKLLTTVRNSPEPVKLVTRVIVSAAVEQTPDKAQVLTVVDQNSTRAAATSKGIASVLLSTTREGDRWRIGEIKVNPTRVQLPPEKPGAGDRAIAVTRDSARDGGLRIAETLLHVDPADPEGTYARYESVATGPLLTQFQQGKAAQVTQIRSAGTKSSMDPKSIAAVMELVDDKASVLLYATTNVVDAQGKAQEKNLPIVLRLQRLPEGWKAANIELVQALP</sequence>
<dbReference type="OrthoDB" id="3636918at2"/>
<keyword evidence="2" id="KW-0472">Membrane</keyword>
<organism evidence="4 6">
    <name type="scientific">Amycolatopsis regifaucium</name>
    <dbReference type="NCBI Taxonomy" id="546365"/>
    <lineage>
        <taxon>Bacteria</taxon>
        <taxon>Bacillati</taxon>
        <taxon>Actinomycetota</taxon>
        <taxon>Actinomycetes</taxon>
        <taxon>Pseudonocardiales</taxon>
        <taxon>Pseudonocardiaceae</taxon>
        <taxon>Amycolatopsis</taxon>
    </lineage>
</organism>
<comment type="subcellular location">
    <subcellularLocation>
        <location evidence="1">Membrane</location>
    </subcellularLocation>
</comment>
<feature type="signal peptide" evidence="3">
    <location>
        <begin position="1"/>
        <end position="23"/>
    </location>
</feature>
<evidence type="ECO:0000313" key="5">
    <source>
        <dbReference type="EMBL" id="OKA06058.1"/>
    </source>
</evidence>
<evidence type="ECO:0000256" key="3">
    <source>
        <dbReference type="SAM" id="SignalP"/>
    </source>
</evidence>
<keyword evidence="7" id="KW-1185">Reference proteome</keyword>
<dbReference type="PANTHER" id="PTHR37042:SF4">
    <property type="entry name" value="OUTER MEMBRANE PROTEIN RV1973"/>
    <property type="match status" value="1"/>
</dbReference>
<dbReference type="RefSeq" id="WP_061980142.1">
    <property type="nucleotide sequence ID" value="NZ_FOPQ01000001.1"/>
</dbReference>
<name>A0A154MBE7_9PSEU</name>
<comment type="caution">
    <text evidence="4">The sequence shown here is derived from an EMBL/GenBank/DDBJ whole genome shotgun (WGS) entry which is preliminary data.</text>
</comment>
<dbReference type="EMBL" id="LQCI01000034">
    <property type="protein sequence ID" value="KZB81872.1"/>
    <property type="molecule type" value="Genomic_DNA"/>
</dbReference>
<dbReference type="AlphaFoldDB" id="A0A154MBE7"/>
<feature type="chain" id="PRO_5043134785" description="Conjugal transfer protein" evidence="3">
    <location>
        <begin position="24"/>
        <end position="306"/>
    </location>
</feature>
<reference evidence="4 6" key="1">
    <citation type="submission" date="2015-12" db="EMBL/GenBank/DDBJ databases">
        <title>Amycolatopsis regifaucium genome sequencing and assembly.</title>
        <authorList>
            <person name="Mayilraj S."/>
        </authorList>
    </citation>
    <scope>NUCLEOTIDE SEQUENCE [LARGE SCALE GENOMIC DNA]</scope>
    <source>
        <strain evidence="4 6">GY080</strain>
    </source>
</reference>
<evidence type="ECO:0000313" key="6">
    <source>
        <dbReference type="Proteomes" id="UP000076321"/>
    </source>
</evidence>
<reference evidence="5 7" key="2">
    <citation type="submission" date="2016-11" db="EMBL/GenBank/DDBJ databases">
        <title>Genome sequencing of Amycolatopsis regifaucium.</title>
        <authorList>
            <person name="Mayilraj S."/>
            <person name="Kaur N."/>
        </authorList>
    </citation>
    <scope>NUCLEOTIDE SEQUENCE [LARGE SCALE GENOMIC DNA]</scope>
    <source>
        <strain evidence="5 7">GY080</strain>
    </source>
</reference>
<dbReference type="PROSITE" id="PS51257">
    <property type="entry name" value="PROKAR_LIPOPROTEIN"/>
    <property type="match status" value="1"/>
</dbReference>
<dbReference type="PANTHER" id="PTHR37042">
    <property type="entry name" value="OUTER MEMBRANE PROTEIN RV1973"/>
    <property type="match status" value="1"/>
</dbReference>
<dbReference type="Proteomes" id="UP000076321">
    <property type="component" value="Unassembled WGS sequence"/>
</dbReference>
<gene>
    <name evidence="5" type="ORF">ATP06_0223125</name>
    <name evidence="4" type="ORF">AVL48_07875</name>
</gene>
<evidence type="ECO:0000256" key="2">
    <source>
        <dbReference type="ARBA" id="ARBA00023136"/>
    </source>
</evidence>
<evidence type="ECO:0000313" key="4">
    <source>
        <dbReference type="EMBL" id="KZB81872.1"/>
    </source>
</evidence>
<protein>
    <recommendedName>
        <fullName evidence="8">Conjugal transfer protein</fullName>
    </recommendedName>
</protein>
<accession>A0A154MBE7</accession>
<dbReference type="Proteomes" id="UP000186883">
    <property type="component" value="Unassembled WGS sequence"/>
</dbReference>
<evidence type="ECO:0008006" key="8">
    <source>
        <dbReference type="Google" id="ProtNLM"/>
    </source>
</evidence>
<keyword evidence="3" id="KW-0732">Signal</keyword>
<evidence type="ECO:0000256" key="1">
    <source>
        <dbReference type="ARBA" id="ARBA00004370"/>
    </source>
</evidence>
<proteinExistence type="predicted"/>